<accession>A0AAV9YZI5</accession>
<feature type="region of interest" description="Disordered" evidence="1">
    <location>
        <begin position="1"/>
        <end position="29"/>
    </location>
</feature>
<dbReference type="EMBL" id="JAWWNJ010000274">
    <property type="protein sequence ID" value="KAK6966447.1"/>
    <property type="molecule type" value="Genomic_DNA"/>
</dbReference>
<proteinExistence type="predicted"/>
<keyword evidence="3" id="KW-1185">Reference proteome</keyword>
<reference evidence="2 3" key="1">
    <citation type="journal article" date="2024" name="J Genomics">
        <title>Draft genome sequencing and assembly of Favolaschia claudopus CIRM-BRFM 2984 isolated from oak limbs.</title>
        <authorList>
            <person name="Navarro D."/>
            <person name="Drula E."/>
            <person name="Chaduli D."/>
            <person name="Cazenave R."/>
            <person name="Ahrendt S."/>
            <person name="Wang J."/>
            <person name="Lipzen A."/>
            <person name="Daum C."/>
            <person name="Barry K."/>
            <person name="Grigoriev I.V."/>
            <person name="Favel A."/>
            <person name="Rosso M.N."/>
            <person name="Martin F."/>
        </authorList>
    </citation>
    <scope>NUCLEOTIDE SEQUENCE [LARGE SCALE GENOMIC DNA]</scope>
    <source>
        <strain evidence="2 3">CIRM-BRFM 2984</strain>
    </source>
</reference>
<comment type="caution">
    <text evidence="2">The sequence shown here is derived from an EMBL/GenBank/DDBJ whole genome shotgun (WGS) entry which is preliminary data.</text>
</comment>
<protein>
    <submittedName>
        <fullName evidence="2">Uncharacterized protein</fullName>
    </submittedName>
</protein>
<dbReference type="AlphaFoldDB" id="A0AAV9YZI5"/>
<evidence type="ECO:0000313" key="2">
    <source>
        <dbReference type="EMBL" id="KAK6966447.1"/>
    </source>
</evidence>
<sequence>MEFEAAKMYTGRRKKASIAKPEPAPGSNETLSRVVTVQPLFPLMVLNQHNGLLGIAESAHNPSPNRTGDPAACNIRSLAMRQGMHWFSLIQEPLDYSKLDERNKSEKSQADVRTRPRIDRDTKPRRKGANLFTPYGARMAYQRNGVSDGIWLAYQRDGLLKIEAREELSYNYHTTSLPTPKPKRRLNLNSSFAASAFSNSIRASEAVTSAFSDWRITVTKRHRLDRIVECIATAPDRLTNSLWRPISIFVTPPLPHARLRDELEFFLPAPEFKSEYGWHVHQLPTKRPISKVELDAALIFGSGSGLAACGTGHAILVVACQAWPVALPWAYTIPRDDRSIRAQAVRLLSSLSIYL</sequence>
<feature type="region of interest" description="Disordered" evidence="1">
    <location>
        <begin position="100"/>
        <end position="129"/>
    </location>
</feature>
<gene>
    <name evidence="2" type="ORF">R3P38DRAFT_2816284</name>
</gene>
<evidence type="ECO:0000313" key="3">
    <source>
        <dbReference type="Proteomes" id="UP001362999"/>
    </source>
</evidence>
<name>A0AAV9YZI5_9AGAR</name>
<feature type="compositionally biased region" description="Basic and acidic residues" evidence="1">
    <location>
        <begin position="100"/>
        <end position="122"/>
    </location>
</feature>
<evidence type="ECO:0000256" key="1">
    <source>
        <dbReference type="SAM" id="MobiDB-lite"/>
    </source>
</evidence>
<dbReference type="Proteomes" id="UP001362999">
    <property type="component" value="Unassembled WGS sequence"/>
</dbReference>
<organism evidence="2 3">
    <name type="scientific">Favolaschia claudopus</name>
    <dbReference type="NCBI Taxonomy" id="2862362"/>
    <lineage>
        <taxon>Eukaryota</taxon>
        <taxon>Fungi</taxon>
        <taxon>Dikarya</taxon>
        <taxon>Basidiomycota</taxon>
        <taxon>Agaricomycotina</taxon>
        <taxon>Agaricomycetes</taxon>
        <taxon>Agaricomycetidae</taxon>
        <taxon>Agaricales</taxon>
        <taxon>Marasmiineae</taxon>
        <taxon>Mycenaceae</taxon>
        <taxon>Favolaschia</taxon>
    </lineage>
</organism>